<feature type="chain" id="PRO_5015083539" evidence="2">
    <location>
        <begin position="20"/>
        <end position="155"/>
    </location>
</feature>
<dbReference type="Proteomes" id="UP000235388">
    <property type="component" value="Unassembled WGS sequence"/>
</dbReference>
<proteinExistence type="predicted"/>
<gene>
    <name evidence="3" type="ORF">PCANC_20454</name>
    <name evidence="4" type="ORF">PCASD_16479</name>
</gene>
<organism evidence="3 5">
    <name type="scientific">Puccinia coronata f. sp. avenae</name>
    <dbReference type="NCBI Taxonomy" id="200324"/>
    <lineage>
        <taxon>Eukaryota</taxon>
        <taxon>Fungi</taxon>
        <taxon>Dikarya</taxon>
        <taxon>Basidiomycota</taxon>
        <taxon>Pucciniomycotina</taxon>
        <taxon>Pucciniomycetes</taxon>
        <taxon>Pucciniales</taxon>
        <taxon>Pucciniaceae</taxon>
        <taxon>Puccinia</taxon>
    </lineage>
</organism>
<evidence type="ECO:0000256" key="2">
    <source>
        <dbReference type="SAM" id="SignalP"/>
    </source>
</evidence>
<dbReference type="AlphaFoldDB" id="A0A2N5SFK4"/>
<name>A0A2N5SFK4_9BASI</name>
<comment type="caution">
    <text evidence="3">The sequence shown here is derived from an EMBL/GenBank/DDBJ whole genome shotgun (WGS) entry which is preliminary data.</text>
</comment>
<protein>
    <submittedName>
        <fullName evidence="3">Uncharacterized protein</fullName>
    </submittedName>
</protein>
<keyword evidence="2" id="KW-0732">Signal</keyword>
<feature type="region of interest" description="Disordered" evidence="1">
    <location>
        <begin position="53"/>
        <end position="93"/>
    </location>
</feature>
<dbReference type="EMBL" id="PGCJ01000996">
    <property type="protein sequence ID" value="PLW12031.1"/>
    <property type="molecule type" value="Genomic_DNA"/>
</dbReference>
<dbReference type="EMBL" id="PGCI01000307">
    <property type="protein sequence ID" value="PLW30174.1"/>
    <property type="molecule type" value="Genomic_DNA"/>
</dbReference>
<feature type="signal peptide" evidence="2">
    <location>
        <begin position="1"/>
        <end position="19"/>
    </location>
</feature>
<sequence length="155" mass="17567">MLLQSLFALSFVSIPFCSGGLRNPNSVAEFRDTAEGSGVAAITDLLEVPESLKKRPRAELEDESSEDIQLMSMSDEDTEDEDTEDEGKCRRDPSRRAWKKLRRLGTSTKHPYAKKGILKDLEKILKKHLEIIQLLKEMQIYAVCWSGTIEFGFSK</sequence>
<accession>A0A2N5SFK4</accession>
<evidence type="ECO:0000313" key="6">
    <source>
        <dbReference type="Proteomes" id="UP000235392"/>
    </source>
</evidence>
<evidence type="ECO:0000313" key="3">
    <source>
        <dbReference type="EMBL" id="PLW12031.1"/>
    </source>
</evidence>
<evidence type="ECO:0000313" key="4">
    <source>
        <dbReference type="EMBL" id="PLW30174.1"/>
    </source>
</evidence>
<evidence type="ECO:0000313" key="5">
    <source>
        <dbReference type="Proteomes" id="UP000235388"/>
    </source>
</evidence>
<reference evidence="5 6" key="1">
    <citation type="submission" date="2017-11" db="EMBL/GenBank/DDBJ databases">
        <title>De novo assembly and phasing of dikaryotic genomes from two isolates of Puccinia coronata f. sp. avenae, the causal agent of oat crown rust.</title>
        <authorList>
            <person name="Miller M.E."/>
            <person name="Zhang Y."/>
            <person name="Omidvar V."/>
            <person name="Sperschneider J."/>
            <person name="Schwessinger B."/>
            <person name="Raley C."/>
            <person name="Palmer J.M."/>
            <person name="Garnica D."/>
            <person name="Upadhyaya N."/>
            <person name="Rathjen J."/>
            <person name="Taylor J.M."/>
            <person name="Park R.F."/>
            <person name="Dodds P.N."/>
            <person name="Hirsch C.D."/>
            <person name="Kianian S.F."/>
            <person name="Figueroa M."/>
        </authorList>
    </citation>
    <scope>NUCLEOTIDE SEQUENCE [LARGE SCALE GENOMIC DNA]</scope>
    <source>
        <strain evidence="3">12NC29</strain>
        <strain evidence="4">12SD80</strain>
    </source>
</reference>
<keyword evidence="5" id="KW-1185">Reference proteome</keyword>
<dbReference type="Proteomes" id="UP000235392">
    <property type="component" value="Unassembled WGS sequence"/>
</dbReference>
<feature type="compositionally biased region" description="Acidic residues" evidence="1">
    <location>
        <begin position="74"/>
        <end position="85"/>
    </location>
</feature>
<evidence type="ECO:0000256" key="1">
    <source>
        <dbReference type="SAM" id="MobiDB-lite"/>
    </source>
</evidence>